<dbReference type="EMBL" id="LSRX01001168">
    <property type="protein sequence ID" value="OLP82772.1"/>
    <property type="molecule type" value="Genomic_DNA"/>
</dbReference>
<evidence type="ECO:0000256" key="1">
    <source>
        <dbReference type="ARBA" id="ARBA00012513"/>
    </source>
</evidence>
<dbReference type="Gene3D" id="1.10.510.10">
    <property type="entry name" value="Transferase(Phosphotransferase) domain 1"/>
    <property type="match status" value="1"/>
</dbReference>
<dbReference type="InterPro" id="IPR000719">
    <property type="entry name" value="Prot_kinase_dom"/>
</dbReference>
<evidence type="ECO:0000256" key="4">
    <source>
        <dbReference type="ARBA" id="ARBA00022741"/>
    </source>
</evidence>
<keyword evidence="4" id="KW-0547">Nucleotide-binding</keyword>
<dbReference type="PANTHER" id="PTHR44899">
    <property type="entry name" value="CAMK FAMILY PROTEIN KINASE"/>
    <property type="match status" value="1"/>
</dbReference>
<dbReference type="OrthoDB" id="447453at2759"/>
<proteinExistence type="predicted"/>
<feature type="domain" description="Protein kinase" evidence="9">
    <location>
        <begin position="1"/>
        <end position="124"/>
    </location>
</feature>
<protein>
    <recommendedName>
        <fullName evidence="1">non-specific serine/threonine protein kinase</fullName>
        <ecNumber evidence="1">2.7.11.1</ecNumber>
    </recommendedName>
</protein>
<accession>A0A1Q9CIM1</accession>
<comment type="caution">
    <text evidence="10">The sequence shown here is derived from an EMBL/GenBank/DDBJ whole genome shotgun (WGS) entry which is preliminary data.</text>
</comment>
<dbReference type="InterPro" id="IPR011009">
    <property type="entry name" value="Kinase-like_dom_sf"/>
</dbReference>
<organism evidence="10 11">
    <name type="scientific">Symbiodinium microadriaticum</name>
    <name type="common">Dinoflagellate</name>
    <name type="synonym">Zooxanthella microadriatica</name>
    <dbReference type="NCBI Taxonomy" id="2951"/>
    <lineage>
        <taxon>Eukaryota</taxon>
        <taxon>Sar</taxon>
        <taxon>Alveolata</taxon>
        <taxon>Dinophyceae</taxon>
        <taxon>Suessiales</taxon>
        <taxon>Symbiodiniaceae</taxon>
        <taxon>Symbiodinium</taxon>
    </lineage>
</organism>
<dbReference type="GO" id="GO:0005524">
    <property type="term" value="F:ATP binding"/>
    <property type="evidence" value="ECO:0007669"/>
    <property type="project" value="UniProtKB-KW"/>
</dbReference>
<dbReference type="PANTHER" id="PTHR44899:SF3">
    <property type="entry name" value="SERINE_THREONINE-PROTEIN KINASE NEK1"/>
    <property type="match status" value="1"/>
</dbReference>
<dbReference type="Pfam" id="PF00069">
    <property type="entry name" value="Pkinase"/>
    <property type="match status" value="1"/>
</dbReference>
<comment type="catalytic activity">
    <reaction evidence="8">
        <text>L-seryl-[protein] + ATP = O-phospho-L-seryl-[protein] + ADP + H(+)</text>
        <dbReference type="Rhea" id="RHEA:17989"/>
        <dbReference type="Rhea" id="RHEA-COMP:9863"/>
        <dbReference type="Rhea" id="RHEA-COMP:11604"/>
        <dbReference type="ChEBI" id="CHEBI:15378"/>
        <dbReference type="ChEBI" id="CHEBI:29999"/>
        <dbReference type="ChEBI" id="CHEBI:30616"/>
        <dbReference type="ChEBI" id="CHEBI:83421"/>
        <dbReference type="ChEBI" id="CHEBI:456216"/>
        <dbReference type="EC" id="2.7.11.1"/>
    </reaction>
</comment>
<evidence type="ECO:0000256" key="2">
    <source>
        <dbReference type="ARBA" id="ARBA00022527"/>
    </source>
</evidence>
<keyword evidence="3" id="KW-0808">Transferase</keyword>
<comment type="catalytic activity">
    <reaction evidence="7">
        <text>L-threonyl-[protein] + ATP = O-phospho-L-threonyl-[protein] + ADP + H(+)</text>
        <dbReference type="Rhea" id="RHEA:46608"/>
        <dbReference type="Rhea" id="RHEA-COMP:11060"/>
        <dbReference type="Rhea" id="RHEA-COMP:11605"/>
        <dbReference type="ChEBI" id="CHEBI:15378"/>
        <dbReference type="ChEBI" id="CHEBI:30013"/>
        <dbReference type="ChEBI" id="CHEBI:30616"/>
        <dbReference type="ChEBI" id="CHEBI:61977"/>
        <dbReference type="ChEBI" id="CHEBI:456216"/>
        <dbReference type="EC" id="2.7.11.1"/>
    </reaction>
</comment>
<evidence type="ECO:0000313" key="11">
    <source>
        <dbReference type="Proteomes" id="UP000186817"/>
    </source>
</evidence>
<keyword evidence="6" id="KW-0067">ATP-binding</keyword>
<dbReference type="Proteomes" id="UP000186817">
    <property type="component" value="Unassembled WGS sequence"/>
</dbReference>
<reference evidence="10 11" key="1">
    <citation type="submission" date="2016-02" db="EMBL/GenBank/DDBJ databases">
        <title>Genome analysis of coral dinoflagellate symbionts highlights evolutionary adaptations to a symbiotic lifestyle.</title>
        <authorList>
            <person name="Aranda M."/>
            <person name="Li Y."/>
            <person name="Liew Y.J."/>
            <person name="Baumgarten S."/>
            <person name="Simakov O."/>
            <person name="Wilson M."/>
            <person name="Piel J."/>
            <person name="Ashoor H."/>
            <person name="Bougouffa S."/>
            <person name="Bajic V.B."/>
            <person name="Ryu T."/>
            <person name="Ravasi T."/>
            <person name="Bayer T."/>
            <person name="Micklem G."/>
            <person name="Kim H."/>
            <person name="Bhak J."/>
            <person name="Lajeunesse T.C."/>
            <person name="Voolstra C.R."/>
        </authorList>
    </citation>
    <scope>NUCLEOTIDE SEQUENCE [LARGE SCALE GENOMIC DNA]</scope>
    <source>
        <strain evidence="10 11">CCMP2467</strain>
    </source>
</reference>
<keyword evidence="5 10" id="KW-0418">Kinase</keyword>
<evidence type="ECO:0000256" key="5">
    <source>
        <dbReference type="ARBA" id="ARBA00022777"/>
    </source>
</evidence>
<keyword evidence="2" id="KW-0723">Serine/threonine-protein kinase</keyword>
<evidence type="ECO:0000259" key="9">
    <source>
        <dbReference type="PROSITE" id="PS50011"/>
    </source>
</evidence>
<evidence type="ECO:0000256" key="3">
    <source>
        <dbReference type="ARBA" id="ARBA00022679"/>
    </source>
</evidence>
<evidence type="ECO:0000313" key="10">
    <source>
        <dbReference type="EMBL" id="OLP82772.1"/>
    </source>
</evidence>
<evidence type="ECO:0000256" key="6">
    <source>
        <dbReference type="ARBA" id="ARBA00022840"/>
    </source>
</evidence>
<keyword evidence="11" id="KW-1185">Reference proteome</keyword>
<name>A0A1Q9CIM1_SYMMI</name>
<dbReference type="EC" id="2.7.11.1" evidence="1"/>
<dbReference type="AlphaFoldDB" id="A0A1Q9CIM1"/>
<dbReference type="SUPFAM" id="SSF56112">
    <property type="entry name" value="Protein kinase-like (PK-like)"/>
    <property type="match status" value="1"/>
</dbReference>
<dbReference type="InterPro" id="IPR051131">
    <property type="entry name" value="NEK_Ser/Thr_kinase_NIMA"/>
</dbReference>
<sequence>MLQRSESTMPFQSLQEGIVKLGDFGISRVLDSSTAGAQTTIGTPHYLSPEMVNNEAYGTRSDLWSLGVVTYELAALRVPFAGSSLPAVAMKIMGADPDPLPERYSQVPVRAPLLKGNYRSQPST</sequence>
<dbReference type="GO" id="GO:0004674">
    <property type="term" value="F:protein serine/threonine kinase activity"/>
    <property type="evidence" value="ECO:0007669"/>
    <property type="project" value="UniProtKB-KW"/>
</dbReference>
<dbReference type="PROSITE" id="PS50011">
    <property type="entry name" value="PROTEIN_KINASE_DOM"/>
    <property type="match status" value="1"/>
</dbReference>
<evidence type="ECO:0000256" key="7">
    <source>
        <dbReference type="ARBA" id="ARBA00047899"/>
    </source>
</evidence>
<dbReference type="OMA" id="GHFAPIN"/>
<gene>
    <name evidence="10" type="primary">Nek8</name>
    <name evidence="10" type="ORF">AK812_SmicGene36546</name>
</gene>
<evidence type="ECO:0000256" key="8">
    <source>
        <dbReference type="ARBA" id="ARBA00048679"/>
    </source>
</evidence>